<name>A0AAN7PTK1_9MYRT</name>
<sequence>MEKPLSFSDLNRGLGFFIVPVRTGTKLGMALVKMDVGEEETGGGSQPPPFPTNF</sequence>
<keyword evidence="2" id="KW-1185">Reference proteome</keyword>
<accession>A0AAN7PTK1</accession>
<evidence type="ECO:0000313" key="2">
    <source>
        <dbReference type="Proteomes" id="UP001345219"/>
    </source>
</evidence>
<dbReference type="EMBL" id="JAXIOK010000017">
    <property type="protein sequence ID" value="KAK4751385.1"/>
    <property type="molecule type" value="Genomic_DNA"/>
</dbReference>
<reference evidence="1 2" key="1">
    <citation type="journal article" date="2023" name="Hortic Res">
        <title>Pangenome of water caltrop reveals structural variations and asymmetric subgenome divergence after allopolyploidization.</title>
        <authorList>
            <person name="Zhang X."/>
            <person name="Chen Y."/>
            <person name="Wang L."/>
            <person name="Yuan Y."/>
            <person name="Fang M."/>
            <person name="Shi L."/>
            <person name="Lu R."/>
            <person name="Comes H.P."/>
            <person name="Ma Y."/>
            <person name="Chen Y."/>
            <person name="Huang G."/>
            <person name="Zhou Y."/>
            <person name="Zheng Z."/>
            <person name="Qiu Y."/>
        </authorList>
    </citation>
    <scope>NUCLEOTIDE SEQUENCE [LARGE SCALE GENOMIC DNA]</scope>
    <source>
        <tissue evidence="1">Roots</tissue>
    </source>
</reference>
<gene>
    <name evidence="1" type="ORF">SAY87_004867</name>
</gene>
<evidence type="ECO:0000313" key="1">
    <source>
        <dbReference type="EMBL" id="KAK4751385.1"/>
    </source>
</evidence>
<comment type="caution">
    <text evidence="1">The sequence shown here is derived from an EMBL/GenBank/DDBJ whole genome shotgun (WGS) entry which is preliminary data.</text>
</comment>
<organism evidence="1 2">
    <name type="scientific">Trapa incisa</name>
    <dbReference type="NCBI Taxonomy" id="236973"/>
    <lineage>
        <taxon>Eukaryota</taxon>
        <taxon>Viridiplantae</taxon>
        <taxon>Streptophyta</taxon>
        <taxon>Embryophyta</taxon>
        <taxon>Tracheophyta</taxon>
        <taxon>Spermatophyta</taxon>
        <taxon>Magnoliopsida</taxon>
        <taxon>eudicotyledons</taxon>
        <taxon>Gunneridae</taxon>
        <taxon>Pentapetalae</taxon>
        <taxon>rosids</taxon>
        <taxon>malvids</taxon>
        <taxon>Myrtales</taxon>
        <taxon>Lythraceae</taxon>
        <taxon>Trapa</taxon>
    </lineage>
</organism>
<proteinExistence type="predicted"/>
<protein>
    <submittedName>
        <fullName evidence="1">Uncharacterized protein</fullName>
    </submittedName>
</protein>
<dbReference type="Proteomes" id="UP001345219">
    <property type="component" value="Chromosome 4"/>
</dbReference>
<dbReference type="AlphaFoldDB" id="A0AAN7PTK1"/>